<protein>
    <submittedName>
        <fullName evidence="1">Protein kinase</fullName>
    </submittedName>
</protein>
<organism evidence="1 2">
    <name type="scientific">Streptomyces citrinus</name>
    <dbReference type="NCBI Taxonomy" id="3118173"/>
    <lineage>
        <taxon>Bacteria</taxon>
        <taxon>Bacillati</taxon>
        <taxon>Actinomycetota</taxon>
        <taxon>Actinomycetes</taxon>
        <taxon>Kitasatosporales</taxon>
        <taxon>Streptomycetaceae</taxon>
        <taxon>Streptomyces</taxon>
    </lineage>
</organism>
<name>A0ACD5A5H8_9ACTN</name>
<proteinExistence type="predicted"/>
<reference evidence="1" key="1">
    <citation type="journal article" date="2025" name="Int. J. Syst. Evol. Microbiol.">
        <title>Streptomyces citrinus sp. nov., with yellow diffusible pigment.</title>
        <authorList>
            <person name="He Y."/>
            <person name="Yang E."/>
            <person name="Xu J."/>
            <person name="Sun Y."/>
            <person name="Sun L."/>
        </authorList>
    </citation>
    <scope>NUCLEOTIDE SEQUENCE</scope>
    <source>
        <strain evidence="1">Q6</strain>
    </source>
</reference>
<keyword evidence="1" id="KW-0808">Transferase</keyword>
<dbReference type="EMBL" id="CP146022">
    <property type="protein sequence ID" value="WWQ62446.1"/>
    <property type="molecule type" value="Genomic_DNA"/>
</dbReference>
<evidence type="ECO:0000313" key="2">
    <source>
        <dbReference type="Proteomes" id="UP001432251"/>
    </source>
</evidence>
<evidence type="ECO:0000313" key="1">
    <source>
        <dbReference type="EMBL" id="WWQ62446.1"/>
    </source>
</evidence>
<sequence length="1166" mass="126528">MSAPPAPPAPWAPGEVLDDRYRVTRVLGRGGMGVVHQVRHLAWDVDLAVKSPRPERWTEKGREQFVAEAETWVSLGLHPHVCTCHYVRTLDGVPRVFAEYVHGGSLGDWIRDRRLYRGDARDALARVLDVAVQCAWGLAHAHSHGLVHQDVKPANVLIGTAGEHGITAKVTDFGLARARAAAFDESTDDAAPDDESVLVSFGGLTRAYASPEQFDRAPLGRRTDVYSYAVSLLEMFTGALTWRVGVAAAEALDAYLAQPARRPAGDGGPPPLPLGVAGLLTRCLRHAPRSRPGSMAAIADELIRVYEQELGRPYHRTAPTVSELLADEYNNRALSLLDLGRDAEASDAFAAALTADPRHAPATYNAGLARWRRGEITDEDLLTALTTVRGDTGDSWEARLALAQVHLERGDVSAARALLEGLARERPGEPEPRTALAAVAAGRPAAAECTGITTVPWYVYEARTVSMFRSTEREPAPPPRIDIRLTADGGRALVVCDGAVRLWDTRGGRCLLTLDRDRAAHAADLSPDGRFAVAAGTEDIVRLWSLIDGTCLQTFTPQYLKGTTAITATRLAVGGRLVAGATNDGQVLFWDTRTGRVRQTFEGFRHRAAHVELTADGRRALTGVHEDGSVRLWDVHTRELLRTLPGYEGQFPVDCLRLSDDGRRAVLVGNRWPLALWDLDTGERLRTLPDGTRGTQVLSLSRDHRRALCAGRDAALRLWDLDTGRCLRTFHGHTAPEDPVGHRAVLDLRITDSGRHAVSAGQDDTARRWRLPADHLAPPLLSRPRRAAELSRTDARVAALVADADRAVRESRPARARELLVRARSLPGHERSPLVLAAWRALGRQTVRTGLRGGWASRVVAEYDRPVEHAALSADGRTAAIAPEHGAGIHLWDVSTGTRTRVIDTPRDRTSRGVLALSADGLRVMVSSPTGVLDAWSAETGERVGRAEVPRGALGTRFSADGRLALFTSGDESLQLWDLDGGRHVRTLAEGGHHPHTPCGLWLDPEGRLAASSPGDRTIRLWDLATGACVRTFHGHRRTAGSVHVSPDLRLLLSCGSYDDRAVRLWDAATGAPLGVFDTAGDGVARPHESRSVRLTADGRFALSAGEDSSVAVWDARTGHRQHDLTEHQSGLRLGTLSADGWYALSSGADGKVRLWELDWDLSAHP</sequence>
<accession>A0ACD5A5H8</accession>
<keyword evidence="1" id="KW-0418">Kinase</keyword>
<keyword evidence="2" id="KW-1185">Reference proteome</keyword>
<gene>
    <name evidence="1" type="ORF">V2W30_03080</name>
</gene>
<dbReference type="Proteomes" id="UP001432251">
    <property type="component" value="Chromosome"/>
</dbReference>